<organism evidence="1 2">
    <name type="scientific">Colletotrichum melonis</name>
    <dbReference type="NCBI Taxonomy" id="1209925"/>
    <lineage>
        <taxon>Eukaryota</taxon>
        <taxon>Fungi</taxon>
        <taxon>Dikarya</taxon>
        <taxon>Ascomycota</taxon>
        <taxon>Pezizomycotina</taxon>
        <taxon>Sordariomycetes</taxon>
        <taxon>Hypocreomycetidae</taxon>
        <taxon>Glomerellales</taxon>
        <taxon>Glomerellaceae</taxon>
        <taxon>Colletotrichum</taxon>
        <taxon>Colletotrichum acutatum species complex</taxon>
    </lineage>
</organism>
<reference evidence="1 2" key="1">
    <citation type="submission" date="2016-10" db="EMBL/GenBank/DDBJ databases">
        <title>The genome sequence of Colletotrichum fioriniae PJ7.</title>
        <authorList>
            <person name="Baroncelli R."/>
        </authorList>
    </citation>
    <scope>NUCLEOTIDE SEQUENCE [LARGE SCALE GENOMIC DNA]</scope>
    <source>
        <strain evidence="1">Col 31</strain>
    </source>
</reference>
<evidence type="ECO:0000313" key="1">
    <source>
        <dbReference type="EMBL" id="KAK1469527.1"/>
    </source>
</evidence>
<dbReference type="Proteomes" id="UP001239795">
    <property type="component" value="Unassembled WGS sequence"/>
</dbReference>
<proteinExistence type="predicted"/>
<accession>A0AAI9Y3K5</accession>
<keyword evidence="2" id="KW-1185">Reference proteome</keyword>
<dbReference type="AlphaFoldDB" id="A0AAI9Y3K5"/>
<protein>
    <submittedName>
        <fullName evidence="1">Uncharacterized protein</fullName>
    </submittedName>
</protein>
<name>A0AAI9Y3K5_9PEZI</name>
<comment type="caution">
    <text evidence="1">The sequence shown here is derived from an EMBL/GenBank/DDBJ whole genome shotgun (WGS) entry which is preliminary data.</text>
</comment>
<sequence>MDTITGSFALFRLRSYAGGGQNLPALLLFVVTFHLARTIYCVVPEVTRGEQGRQSHLKPGSTRALGRRSSDPVFSRSAERYFDVFFGFSRRCYASQRRGGGAIWDDATRNHLIKKQGPTTPVSQRRLLDTSKNSSFVTLSQAIVLRPYCK</sequence>
<gene>
    <name evidence="1" type="ORF">CMEL01_01294</name>
</gene>
<dbReference type="EMBL" id="MLGG01000001">
    <property type="protein sequence ID" value="KAK1469527.1"/>
    <property type="molecule type" value="Genomic_DNA"/>
</dbReference>
<evidence type="ECO:0000313" key="2">
    <source>
        <dbReference type="Proteomes" id="UP001239795"/>
    </source>
</evidence>